<dbReference type="VEuPathDB" id="TrichDB:TVAG_412670"/>
<gene>
    <name evidence="1" type="ORF">TVAG_412670</name>
</gene>
<reference evidence="1" key="2">
    <citation type="journal article" date="2007" name="Science">
        <title>Draft genome sequence of the sexually transmitted pathogen Trichomonas vaginalis.</title>
        <authorList>
            <person name="Carlton J.M."/>
            <person name="Hirt R.P."/>
            <person name="Silva J.C."/>
            <person name="Delcher A.L."/>
            <person name="Schatz M."/>
            <person name="Zhao Q."/>
            <person name="Wortman J.R."/>
            <person name="Bidwell S.L."/>
            <person name="Alsmark U.C.M."/>
            <person name="Besteiro S."/>
            <person name="Sicheritz-Ponten T."/>
            <person name="Noel C.J."/>
            <person name="Dacks J.B."/>
            <person name="Foster P.G."/>
            <person name="Simillion C."/>
            <person name="Van de Peer Y."/>
            <person name="Miranda-Saavedra D."/>
            <person name="Barton G.J."/>
            <person name="Westrop G.D."/>
            <person name="Mueller S."/>
            <person name="Dessi D."/>
            <person name="Fiori P.L."/>
            <person name="Ren Q."/>
            <person name="Paulsen I."/>
            <person name="Zhang H."/>
            <person name="Bastida-Corcuera F.D."/>
            <person name="Simoes-Barbosa A."/>
            <person name="Brown M.T."/>
            <person name="Hayes R.D."/>
            <person name="Mukherjee M."/>
            <person name="Okumura C.Y."/>
            <person name="Schneider R."/>
            <person name="Smith A.J."/>
            <person name="Vanacova S."/>
            <person name="Villalvazo M."/>
            <person name="Haas B.J."/>
            <person name="Pertea M."/>
            <person name="Feldblyum T.V."/>
            <person name="Utterback T.R."/>
            <person name="Shu C.L."/>
            <person name="Osoegawa K."/>
            <person name="de Jong P.J."/>
            <person name="Hrdy I."/>
            <person name="Horvathova L."/>
            <person name="Zubacova Z."/>
            <person name="Dolezal P."/>
            <person name="Malik S.B."/>
            <person name="Logsdon J.M. Jr."/>
            <person name="Henze K."/>
            <person name="Gupta A."/>
            <person name="Wang C.C."/>
            <person name="Dunne R.L."/>
            <person name="Upcroft J.A."/>
            <person name="Upcroft P."/>
            <person name="White O."/>
            <person name="Salzberg S.L."/>
            <person name="Tang P."/>
            <person name="Chiu C.-H."/>
            <person name="Lee Y.-S."/>
            <person name="Embley T.M."/>
            <person name="Coombs G.H."/>
            <person name="Mottram J.C."/>
            <person name="Tachezy J."/>
            <person name="Fraser-Liggett C.M."/>
            <person name="Johnson P.J."/>
        </authorList>
    </citation>
    <scope>NUCLEOTIDE SEQUENCE [LARGE SCALE GENOMIC DNA]</scope>
    <source>
        <strain evidence="1">G3</strain>
    </source>
</reference>
<dbReference type="PANTHER" id="PTHR24182:SF13">
    <property type="entry name" value="LD18443P"/>
    <property type="match status" value="1"/>
</dbReference>
<dbReference type="InParanoid" id="A2EV80"/>
<dbReference type="PANTHER" id="PTHR24182">
    <property type="entry name" value="ANKYRIN REPEAT AND SOCS BOX CONTAINING 4"/>
    <property type="match status" value="1"/>
</dbReference>
<name>A2EV80_TRIV3</name>
<dbReference type="KEGG" id="tva:4761308"/>
<organism evidence="1 2">
    <name type="scientific">Trichomonas vaginalis (strain ATCC PRA-98 / G3)</name>
    <dbReference type="NCBI Taxonomy" id="412133"/>
    <lineage>
        <taxon>Eukaryota</taxon>
        <taxon>Metamonada</taxon>
        <taxon>Parabasalia</taxon>
        <taxon>Trichomonadida</taxon>
        <taxon>Trichomonadidae</taxon>
        <taxon>Trichomonas</taxon>
    </lineage>
</organism>
<dbReference type="VEuPathDB" id="TrichDB:TVAGG3_0936190"/>
<dbReference type="eggNOG" id="ENOG502SBM3">
    <property type="taxonomic scope" value="Eukaryota"/>
</dbReference>
<reference evidence="1" key="1">
    <citation type="submission" date="2006-10" db="EMBL/GenBank/DDBJ databases">
        <authorList>
            <person name="Amadeo P."/>
            <person name="Zhao Q."/>
            <person name="Wortman J."/>
            <person name="Fraser-Liggett C."/>
            <person name="Carlton J."/>
        </authorList>
    </citation>
    <scope>NUCLEOTIDE SEQUENCE</scope>
    <source>
        <strain evidence="1">G3</strain>
    </source>
</reference>
<dbReference type="InterPro" id="IPR036770">
    <property type="entry name" value="Ankyrin_rpt-contain_sf"/>
</dbReference>
<dbReference type="AlphaFoldDB" id="A2EV80"/>
<sequence length="217" mass="26347">MSDQDTHPNNFSELRSIFKTYIDSYNAIYQLKTQNEEELNKIYKMIKTELIDSKKYLPKYVIKDILNIVTYNNRYTKSYLSLAKLISDEYHVKEVNNIKIISNFLFFKEYGIKLDKFTEFGKFYIKNFNIHTENTIYRAIMYNNLEKFISFTEREGFNEDQALENELYPYEFMVGRYSLLELCCYHGSVDCFKFLRTKFNSKMPRIFLFRRKSRDHE</sequence>
<dbReference type="EMBL" id="DS113504">
    <property type="protein sequence ID" value="EAY03463.1"/>
    <property type="molecule type" value="Genomic_DNA"/>
</dbReference>
<evidence type="ECO:0008006" key="3">
    <source>
        <dbReference type="Google" id="ProtNLM"/>
    </source>
</evidence>
<dbReference type="SMR" id="A2EV80"/>
<accession>A2EV80</accession>
<keyword evidence="2" id="KW-1185">Reference proteome</keyword>
<evidence type="ECO:0000313" key="1">
    <source>
        <dbReference type="EMBL" id="EAY03463.1"/>
    </source>
</evidence>
<evidence type="ECO:0000313" key="2">
    <source>
        <dbReference type="Proteomes" id="UP000001542"/>
    </source>
</evidence>
<proteinExistence type="predicted"/>
<protein>
    <recommendedName>
        <fullName evidence="3">DUF3447 domain-containing protein</fullName>
    </recommendedName>
</protein>
<dbReference type="RefSeq" id="XP_001315686.1">
    <property type="nucleotide sequence ID" value="XM_001315651.1"/>
</dbReference>
<dbReference type="SUPFAM" id="SSF48403">
    <property type="entry name" value="Ankyrin repeat"/>
    <property type="match status" value="1"/>
</dbReference>
<dbReference type="Proteomes" id="UP000001542">
    <property type="component" value="Unassembled WGS sequence"/>
</dbReference>